<protein>
    <submittedName>
        <fullName evidence="4">CSON011029 protein</fullName>
    </submittedName>
    <submittedName>
        <fullName evidence="3">CSON011379 protein</fullName>
    </submittedName>
</protein>
<evidence type="ECO:0000256" key="1">
    <source>
        <dbReference type="SAM" id="SignalP"/>
    </source>
</evidence>
<accession>A0A336N1C5</accession>
<dbReference type="VEuPathDB" id="VectorBase:CSON011029"/>
<evidence type="ECO:0000313" key="2">
    <source>
        <dbReference type="EMBL" id="SSX16541.1"/>
    </source>
</evidence>
<dbReference type="AlphaFoldDB" id="A0A336N1C5"/>
<dbReference type="EMBL" id="UFQT01004664">
    <property type="protein sequence ID" value="SSX35745.1"/>
    <property type="molecule type" value="Genomic_DNA"/>
</dbReference>
<evidence type="ECO:0000313" key="4">
    <source>
        <dbReference type="EMBL" id="SSX35745.1"/>
    </source>
</evidence>
<dbReference type="VEuPathDB" id="VectorBase:CSON011379"/>
<proteinExistence type="predicted"/>
<feature type="signal peptide" evidence="1">
    <location>
        <begin position="1"/>
        <end position="19"/>
    </location>
</feature>
<reference evidence="4" key="2">
    <citation type="submission" date="2018-07" db="EMBL/GenBank/DDBJ databases">
        <authorList>
            <person name="Quirk P.G."/>
            <person name="Krulwich T.A."/>
        </authorList>
    </citation>
    <scope>NUCLEOTIDE SEQUENCE</scope>
</reference>
<evidence type="ECO:0000313" key="3">
    <source>
        <dbReference type="EMBL" id="SSX24757.1"/>
    </source>
</evidence>
<name>A0A336N1C5_CULSO</name>
<dbReference type="EMBL" id="UFQT01000495">
    <property type="protein sequence ID" value="SSX24757.1"/>
    <property type="molecule type" value="Genomic_DNA"/>
</dbReference>
<dbReference type="InterPro" id="IPR010562">
    <property type="entry name" value="Haemolymph_juvenile_hormone-bd"/>
</dbReference>
<gene>
    <name evidence="4" type="primary">CSON011029</name>
    <name evidence="3" type="synonym">CSON011379</name>
</gene>
<dbReference type="SMART" id="SM00700">
    <property type="entry name" value="JHBP"/>
    <property type="match status" value="1"/>
</dbReference>
<organism evidence="4">
    <name type="scientific">Culicoides sonorensis</name>
    <name type="common">Biting midge</name>
    <dbReference type="NCBI Taxonomy" id="179676"/>
    <lineage>
        <taxon>Eukaryota</taxon>
        <taxon>Metazoa</taxon>
        <taxon>Ecdysozoa</taxon>
        <taxon>Arthropoda</taxon>
        <taxon>Hexapoda</taxon>
        <taxon>Insecta</taxon>
        <taxon>Pterygota</taxon>
        <taxon>Neoptera</taxon>
        <taxon>Endopterygota</taxon>
        <taxon>Diptera</taxon>
        <taxon>Nematocera</taxon>
        <taxon>Chironomoidea</taxon>
        <taxon>Ceratopogonidae</taxon>
        <taxon>Ceratopogoninae</taxon>
        <taxon>Culicoides</taxon>
        <taxon>Monoculicoides</taxon>
    </lineage>
</organism>
<sequence>MKFLYILGFVSILIVNVTARDDTIDGLIEDILNQKVEEFREIMRTGDPEKGIPVLAPFETDYMENSFSFEGIISWSGVFKNLKVENMDNFINHKLTFSLLTMRSKFNFTLPDIIAQGFQDIRGHVFTVLPHWAYGNFRIAPTNVRFFGDAKLSINRDGFLNMDRLTASLYLDEFNSRMDNLLTGGDLSELLNRVIPDIVPSSLDNFPDRVTAKLEKKMLPVINMFLNTINIKEIMQAYNAKNFN</sequence>
<feature type="chain" id="PRO_5036062417" evidence="1">
    <location>
        <begin position="20"/>
        <end position="244"/>
    </location>
</feature>
<reference evidence="2" key="1">
    <citation type="submission" date="2018-04" db="EMBL/GenBank/DDBJ databases">
        <authorList>
            <person name="Go L.Y."/>
            <person name="Mitchell J.A."/>
        </authorList>
    </citation>
    <scope>NUCLEOTIDE SEQUENCE</scope>
    <source>
        <tissue evidence="2">Whole organism</tissue>
    </source>
</reference>
<dbReference type="Gene3D" id="3.15.10.30">
    <property type="entry name" value="Haemolymph juvenile hormone binding protein"/>
    <property type="match status" value="1"/>
</dbReference>
<keyword evidence="1" id="KW-0732">Signal</keyword>
<dbReference type="InterPro" id="IPR038606">
    <property type="entry name" value="To_sf"/>
</dbReference>
<dbReference type="PANTHER" id="PTHR11008">
    <property type="entry name" value="PROTEIN TAKEOUT-LIKE PROTEIN"/>
    <property type="match status" value="1"/>
</dbReference>
<dbReference type="Pfam" id="PF06585">
    <property type="entry name" value="JHBP"/>
    <property type="match status" value="1"/>
</dbReference>
<dbReference type="PANTHER" id="PTHR11008:SF9">
    <property type="entry name" value="PROTEIN TAKEOUT-LIKE PROTEIN"/>
    <property type="match status" value="1"/>
</dbReference>
<dbReference type="EMBL" id="UFQS01004664">
    <property type="protein sequence ID" value="SSX16541.1"/>
    <property type="molecule type" value="Genomic_DNA"/>
</dbReference>